<dbReference type="GO" id="GO:0016126">
    <property type="term" value="P:sterol biosynthetic process"/>
    <property type="evidence" value="ECO:0007669"/>
    <property type="project" value="TreeGrafter"/>
</dbReference>
<dbReference type="PANTHER" id="PTHR44068:SF1">
    <property type="entry name" value="HYPOTHETICAL LOC100005854"/>
    <property type="match status" value="1"/>
</dbReference>
<sequence length="211" mass="23582">METEQLKELARQLSCPEGENGLKTAEQMNFSNGGMTRFTIRTLNPQPGETVLEIGPGNGEHVHELSDVQYQGADISGLMVAEARRINHARVAAGTAAFDLVPADRLPYPDHSFDRIFTVNTLYFWQQPEAYANEIYRVLRPGGTFCLAFALRSFMEKLPFVTYGFRLYDEQAALAVLGSFSRKEVVFQTEEIVGNTGQSVIRDYAVIVAHK</sequence>
<evidence type="ECO:0000256" key="1">
    <source>
        <dbReference type="ARBA" id="ARBA00022679"/>
    </source>
</evidence>
<accession>A0A1G9IF21</accession>
<dbReference type="PANTHER" id="PTHR44068">
    <property type="entry name" value="ZGC:194242"/>
    <property type="match status" value="1"/>
</dbReference>
<dbReference type="STRING" id="563176.SAMN04488090_0449"/>
<keyword evidence="4" id="KW-1185">Reference proteome</keyword>
<dbReference type="AlphaFoldDB" id="A0A1G9IF21"/>
<feature type="domain" description="Methyltransferase type 11" evidence="2">
    <location>
        <begin position="52"/>
        <end position="146"/>
    </location>
</feature>
<dbReference type="GO" id="GO:0032259">
    <property type="term" value="P:methylation"/>
    <property type="evidence" value="ECO:0007669"/>
    <property type="project" value="UniProtKB-KW"/>
</dbReference>
<dbReference type="InterPro" id="IPR029063">
    <property type="entry name" value="SAM-dependent_MTases_sf"/>
</dbReference>
<name>A0A1G9IF21_9BACT</name>
<dbReference type="GO" id="GO:0003838">
    <property type="term" value="F:sterol 24-C-methyltransferase activity"/>
    <property type="evidence" value="ECO:0007669"/>
    <property type="project" value="TreeGrafter"/>
</dbReference>
<dbReference type="CDD" id="cd02440">
    <property type="entry name" value="AdoMet_MTases"/>
    <property type="match status" value="1"/>
</dbReference>
<dbReference type="Pfam" id="PF08241">
    <property type="entry name" value="Methyltransf_11"/>
    <property type="match status" value="1"/>
</dbReference>
<evidence type="ECO:0000259" key="2">
    <source>
        <dbReference type="Pfam" id="PF08241"/>
    </source>
</evidence>
<dbReference type="OrthoDB" id="9770553at2"/>
<dbReference type="Proteomes" id="UP000198901">
    <property type="component" value="Unassembled WGS sequence"/>
</dbReference>
<dbReference type="RefSeq" id="WP_093197151.1">
    <property type="nucleotide sequence ID" value="NZ_FNGS01000001.1"/>
</dbReference>
<dbReference type="EMBL" id="FNGS01000001">
    <property type="protein sequence ID" value="SDL23635.1"/>
    <property type="molecule type" value="Genomic_DNA"/>
</dbReference>
<organism evidence="3 4">
    <name type="scientific">Siphonobacter aquaeclarae</name>
    <dbReference type="NCBI Taxonomy" id="563176"/>
    <lineage>
        <taxon>Bacteria</taxon>
        <taxon>Pseudomonadati</taxon>
        <taxon>Bacteroidota</taxon>
        <taxon>Cytophagia</taxon>
        <taxon>Cytophagales</taxon>
        <taxon>Cytophagaceae</taxon>
        <taxon>Siphonobacter</taxon>
    </lineage>
</organism>
<dbReference type="InterPro" id="IPR050447">
    <property type="entry name" value="Erg6_SMT_methyltransf"/>
</dbReference>
<gene>
    <name evidence="3" type="ORF">SAMN04488090_0449</name>
</gene>
<dbReference type="Gene3D" id="3.40.50.150">
    <property type="entry name" value="Vaccinia Virus protein VP39"/>
    <property type="match status" value="1"/>
</dbReference>
<evidence type="ECO:0000313" key="4">
    <source>
        <dbReference type="Proteomes" id="UP000198901"/>
    </source>
</evidence>
<keyword evidence="1 3" id="KW-0808">Transferase</keyword>
<dbReference type="SUPFAM" id="SSF53335">
    <property type="entry name" value="S-adenosyl-L-methionine-dependent methyltransferases"/>
    <property type="match status" value="1"/>
</dbReference>
<reference evidence="3 4" key="1">
    <citation type="submission" date="2016-10" db="EMBL/GenBank/DDBJ databases">
        <authorList>
            <person name="de Groot N.N."/>
        </authorList>
    </citation>
    <scope>NUCLEOTIDE SEQUENCE [LARGE SCALE GENOMIC DNA]</scope>
    <source>
        <strain evidence="3 4">DSM 21668</strain>
    </source>
</reference>
<proteinExistence type="predicted"/>
<dbReference type="InterPro" id="IPR013216">
    <property type="entry name" value="Methyltransf_11"/>
</dbReference>
<evidence type="ECO:0000313" key="3">
    <source>
        <dbReference type="EMBL" id="SDL23635.1"/>
    </source>
</evidence>
<protein>
    <submittedName>
        <fullName evidence="3">Methyltransferase domain-containing protein</fullName>
    </submittedName>
</protein>
<keyword evidence="3" id="KW-0489">Methyltransferase</keyword>